<dbReference type="Proteomes" id="UP001500610">
    <property type="component" value="Unassembled WGS sequence"/>
</dbReference>
<feature type="domain" description="Ketoreductase" evidence="3">
    <location>
        <begin position="22"/>
        <end position="205"/>
    </location>
</feature>
<comment type="caution">
    <text evidence="4">The sequence shown here is derived from an EMBL/GenBank/DDBJ whole genome shotgun (WGS) entry which is preliminary data.</text>
</comment>
<dbReference type="SMART" id="SM00822">
    <property type="entry name" value="PKS_KR"/>
    <property type="match status" value="1"/>
</dbReference>
<dbReference type="PROSITE" id="PS00061">
    <property type="entry name" value="ADH_SHORT"/>
    <property type="match status" value="1"/>
</dbReference>
<dbReference type="Gene3D" id="3.40.50.720">
    <property type="entry name" value="NAD(P)-binding Rossmann-like Domain"/>
    <property type="match status" value="1"/>
</dbReference>
<dbReference type="CDD" id="cd05233">
    <property type="entry name" value="SDR_c"/>
    <property type="match status" value="1"/>
</dbReference>
<dbReference type="PRINTS" id="PR00081">
    <property type="entry name" value="GDHRDH"/>
</dbReference>
<organism evidence="4 5">
    <name type="scientific">Streptomyces hyderabadensis</name>
    <dbReference type="NCBI Taxonomy" id="598549"/>
    <lineage>
        <taxon>Bacteria</taxon>
        <taxon>Bacillati</taxon>
        <taxon>Actinomycetota</taxon>
        <taxon>Actinomycetes</taxon>
        <taxon>Kitasatosporales</taxon>
        <taxon>Streptomycetaceae</taxon>
        <taxon>Streptomyces</taxon>
    </lineage>
</organism>
<dbReference type="NCBIfam" id="NF005559">
    <property type="entry name" value="PRK07231.1"/>
    <property type="match status" value="1"/>
</dbReference>
<dbReference type="InterPro" id="IPR057326">
    <property type="entry name" value="KR_dom"/>
</dbReference>
<proteinExistence type="inferred from homology"/>
<sequence>MLGRALLMPRREEAERGGVDGKVVMITGASSGIGAAAARLFAEEGATVVLTARRATRLAAVAEEIRAGGGRALAVPGDVTRAEDVREVVRRTVETYGRLDCAFNNAGWTPLGTLMHETDDDVFDRVVDVNVRGLWNCLKQQVPVMLETGGSIVNTASTAGVRAASAIAPYVAAKHAVVGLTKAVAKEYAPHRVRVNALVVGASRTELFETAVEQDPAAEERFAARIPLGRLADPREIAEAALWLCGERASFVTGAAVPVDGGRTVL</sequence>
<name>A0ABP9IRG0_9ACTN</name>
<comment type="similarity">
    <text evidence="1">Belongs to the short-chain dehydrogenases/reductases (SDR) family.</text>
</comment>
<dbReference type="InterPro" id="IPR036291">
    <property type="entry name" value="NAD(P)-bd_dom_sf"/>
</dbReference>
<dbReference type="Pfam" id="PF13561">
    <property type="entry name" value="adh_short_C2"/>
    <property type="match status" value="1"/>
</dbReference>
<dbReference type="EMBL" id="BAABIV010000028">
    <property type="protein sequence ID" value="GAA5005341.1"/>
    <property type="molecule type" value="Genomic_DNA"/>
</dbReference>
<dbReference type="SUPFAM" id="SSF51735">
    <property type="entry name" value="NAD(P)-binding Rossmann-fold domains"/>
    <property type="match status" value="1"/>
</dbReference>
<evidence type="ECO:0000256" key="2">
    <source>
        <dbReference type="ARBA" id="ARBA00023002"/>
    </source>
</evidence>
<reference evidence="5" key="1">
    <citation type="journal article" date="2019" name="Int. J. Syst. Evol. Microbiol.">
        <title>The Global Catalogue of Microorganisms (GCM) 10K type strain sequencing project: providing services to taxonomists for standard genome sequencing and annotation.</title>
        <authorList>
            <consortium name="The Broad Institute Genomics Platform"/>
            <consortium name="The Broad Institute Genome Sequencing Center for Infectious Disease"/>
            <person name="Wu L."/>
            <person name="Ma J."/>
        </authorList>
    </citation>
    <scope>NUCLEOTIDE SEQUENCE [LARGE SCALE GENOMIC DNA]</scope>
    <source>
        <strain evidence="5">JCM 17657</strain>
    </source>
</reference>
<dbReference type="PANTHER" id="PTHR24321">
    <property type="entry name" value="DEHYDROGENASES, SHORT CHAIN"/>
    <property type="match status" value="1"/>
</dbReference>
<dbReference type="PRINTS" id="PR00080">
    <property type="entry name" value="SDRFAMILY"/>
</dbReference>
<evidence type="ECO:0000256" key="1">
    <source>
        <dbReference type="ARBA" id="ARBA00006484"/>
    </source>
</evidence>
<protein>
    <submittedName>
        <fullName evidence="4">Glucose 1-dehydrogenase</fullName>
    </submittedName>
</protein>
<evidence type="ECO:0000313" key="4">
    <source>
        <dbReference type="EMBL" id="GAA5005341.1"/>
    </source>
</evidence>
<dbReference type="InterPro" id="IPR020904">
    <property type="entry name" value="Sc_DH/Rdtase_CS"/>
</dbReference>
<keyword evidence="5" id="KW-1185">Reference proteome</keyword>
<keyword evidence="2" id="KW-0560">Oxidoreductase</keyword>
<gene>
    <name evidence="4" type="ORF">GCM10023257_58700</name>
</gene>
<accession>A0ABP9IRG0</accession>
<evidence type="ECO:0000259" key="3">
    <source>
        <dbReference type="SMART" id="SM00822"/>
    </source>
</evidence>
<evidence type="ECO:0000313" key="5">
    <source>
        <dbReference type="Proteomes" id="UP001500610"/>
    </source>
</evidence>
<dbReference type="PANTHER" id="PTHR24321:SF11">
    <property type="entry name" value="BLR0893 PROTEIN"/>
    <property type="match status" value="1"/>
</dbReference>
<dbReference type="InterPro" id="IPR002347">
    <property type="entry name" value="SDR_fam"/>
</dbReference>